<dbReference type="CTD" id="106559825"/>
<gene>
    <name evidence="4" type="primary">ZBED6CL</name>
</gene>
<dbReference type="SUPFAM" id="SSF53098">
    <property type="entry name" value="Ribonuclease H-like"/>
    <property type="match status" value="1"/>
</dbReference>
<feature type="region of interest" description="Disordered" evidence="1">
    <location>
        <begin position="1"/>
        <end position="61"/>
    </location>
</feature>
<dbReference type="InterPro" id="IPR052865">
    <property type="entry name" value="Zinc_finger_BED"/>
</dbReference>
<feature type="domain" description="HAT C-terminal dimerisation" evidence="2">
    <location>
        <begin position="966"/>
        <end position="1045"/>
    </location>
</feature>
<name>A0A6P3QVN1_PTEVA</name>
<proteinExistence type="predicted"/>
<accession>A0A6P3QVN1</accession>
<feature type="region of interest" description="Disordered" evidence="1">
    <location>
        <begin position="1059"/>
        <end position="1088"/>
    </location>
</feature>
<dbReference type="GO" id="GO:0006357">
    <property type="term" value="P:regulation of transcription by RNA polymerase II"/>
    <property type="evidence" value="ECO:0007669"/>
    <property type="project" value="TreeGrafter"/>
</dbReference>
<feature type="region of interest" description="Disordered" evidence="1">
    <location>
        <begin position="367"/>
        <end position="406"/>
    </location>
</feature>
<dbReference type="PANTHER" id="PTHR47241:SF3">
    <property type="entry name" value="HAT C-TERMINAL DIMERISATION DOMAIN-CONTAINING PROTEIN"/>
    <property type="match status" value="1"/>
</dbReference>
<dbReference type="PANTHER" id="PTHR47241">
    <property type="entry name" value="FINGER PROTEIN, PUTATIVE-RELATED"/>
    <property type="match status" value="1"/>
</dbReference>
<dbReference type="RefSeq" id="XP_011363822.1">
    <property type="nucleotide sequence ID" value="XM_011365520.2"/>
</dbReference>
<reference evidence="4" key="1">
    <citation type="submission" date="2025-08" db="UniProtKB">
        <authorList>
            <consortium name="RefSeq"/>
        </authorList>
    </citation>
    <scope>IDENTIFICATION</scope>
    <source>
        <tissue evidence="4">Kidney</tissue>
    </source>
</reference>
<dbReference type="InterPro" id="IPR012337">
    <property type="entry name" value="RNaseH-like_sf"/>
</dbReference>
<feature type="region of interest" description="Disordered" evidence="1">
    <location>
        <begin position="896"/>
        <end position="930"/>
    </location>
</feature>
<sequence>MFPSMLEVEKIRKPPRRHAPSGPDSPTTRPKSPAATTASPGSEFNTRATNTSHGLGWGARGRLLETEVKCEFVDIEEKAGSDPGKISPSGSQEGSERGPSLQRKRPRPLPSGPSIPSPGQVFLEEQEEGAPCLRVCSEKKRAHSLGRPGLHPAASHAKYQAGPGQNKPKGDSELCGLKSVLGQEPPVQPEKKASKQKARGRREVGQPARKKSRDPVLISAPGPSPALVQANNLDGSEMGQPSENEEARQADILIARLDREVRRLKKWKKRHLLPAVGTSPLRSLQKPPGLKKLIRTIKAETKGWASHARPLGSWDTVDQKPTLDVRRFFTVDCKNVCRVTCTLCHTSIKQGKIKGQSPSSGLVHHLVSKHGLERERKPTAASPGEKRGRVEEGTQKGLPAGATSCVHEGLPSPGRCAYAASSEDSDGQRAPGRREQLLLAPPLPTLIKGEPAAMAVSEDQGDGHTPSQPRSQAWNQSIAELLCSLALPLSFLASPPFRRFMAQVDPGYHLPSPAFFSDEALPLLREVMGEQVRREMQWAEGGRVHLTVSMAAQDMVTEDYVAVTAHWGVIQPGGQQPVSGSPRKRAVLWVRGLPLGSASEDWPRALREQVSLWLGQGSLRPGFLVSGGCPGLEQAARSEGYTHVPCFAHCLNSLVKNFLCHHHSVQIILGTAKAICSHFEGSAEARRLLAQMQRQCGLPAHQPLWELSDHWGSAYRLLAWLVEQRRALQEYEDRQQLGRAGVALSATFWSLTDSLVKLLQPFQVAVREASVGQAPLSQVLPQLRYLHIFLEQARGLFEEQRGGEAGAAVRLAEGLALQLATDGQLNELFHREELVLATLLDPRFKGRIEAILPAGADIDHWKQVLVYKVKEIMVSDYSLPPSPLLERPKAVCVDATPSGRIARGPGSEVRGRKEPVQGGGSPGPPLPARGEKSLLEQLQSVGLLASPGSGASLSTESHLASVIVKKYLRENQTVGALEDPLAYWERRREVWPALARLATVYLSCPATSAFSGSVLAALDSPTVVEHSPPLPVETVECLLFLKANLETFPSYAPPPLVCPSGDLAESEQAEGPAATVRRPPGLPGGAPP</sequence>
<feature type="region of interest" description="Disordered" evidence="1">
    <location>
        <begin position="74"/>
        <end position="247"/>
    </location>
</feature>
<dbReference type="GeneID" id="105295722"/>
<evidence type="ECO:0000313" key="3">
    <source>
        <dbReference type="Proteomes" id="UP000515202"/>
    </source>
</evidence>
<dbReference type="InterPro" id="IPR008906">
    <property type="entry name" value="HATC_C_dom"/>
</dbReference>
<keyword evidence="3" id="KW-1185">Reference proteome</keyword>
<dbReference type="Proteomes" id="UP000515202">
    <property type="component" value="Unplaced"/>
</dbReference>
<dbReference type="AlphaFoldDB" id="A0A6P3QVN1"/>
<dbReference type="GO" id="GO:0046983">
    <property type="term" value="F:protein dimerization activity"/>
    <property type="evidence" value="ECO:0007669"/>
    <property type="project" value="InterPro"/>
</dbReference>
<protein>
    <submittedName>
        <fullName evidence="4">ZBED6 C-terminal-like protein</fullName>
    </submittedName>
</protein>
<dbReference type="KEGG" id="pvp:105295722"/>
<organism evidence="3 4">
    <name type="scientific">Pteropus vampyrus</name>
    <name type="common">Large flying fox</name>
    <dbReference type="NCBI Taxonomy" id="132908"/>
    <lineage>
        <taxon>Eukaryota</taxon>
        <taxon>Metazoa</taxon>
        <taxon>Chordata</taxon>
        <taxon>Craniata</taxon>
        <taxon>Vertebrata</taxon>
        <taxon>Euteleostomi</taxon>
        <taxon>Mammalia</taxon>
        <taxon>Eutheria</taxon>
        <taxon>Laurasiatheria</taxon>
        <taxon>Chiroptera</taxon>
        <taxon>Yinpterochiroptera</taxon>
        <taxon>Pteropodoidea</taxon>
        <taxon>Pteropodidae</taxon>
        <taxon>Pteropodinae</taxon>
        <taxon>Pteropus</taxon>
    </lineage>
</organism>
<feature type="compositionally biased region" description="Polar residues" evidence="1">
    <location>
        <begin position="24"/>
        <end position="53"/>
    </location>
</feature>
<dbReference type="OrthoDB" id="1607513at2759"/>
<feature type="compositionally biased region" description="Polar residues" evidence="1">
    <location>
        <begin position="229"/>
        <end position="242"/>
    </location>
</feature>
<evidence type="ECO:0000259" key="2">
    <source>
        <dbReference type="Pfam" id="PF05699"/>
    </source>
</evidence>
<evidence type="ECO:0000256" key="1">
    <source>
        <dbReference type="SAM" id="MobiDB-lite"/>
    </source>
</evidence>
<dbReference type="Pfam" id="PF05699">
    <property type="entry name" value="Dimer_Tnp_hAT"/>
    <property type="match status" value="1"/>
</dbReference>
<evidence type="ECO:0000313" key="4">
    <source>
        <dbReference type="RefSeq" id="XP_011363822.1"/>
    </source>
</evidence>
<feature type="compositionally biased region" description="Basic and acidic residues" evidence="1">
    <location>
        <begin position="370"/>
        <end position="394"/>
    </location>
</feature>